<keyword evidence="5 11" id="KW-0472">Membrane</keyword>
<dbReference type="EC" id="2.3.1.225" evidence="11"/>
<proteinExistence type="inferred from homology"/>
<evidence type="ECO:0000259" key="13">
    <source>
        <dbReference type="Pfam" id="PF01529"/>
    </source>
</evidence>
<feature type="compositionally biased region" description="Polar residues" evidence="12">
    <location>
        <begin position="100"/>
        <end position="136"/>
    </location>
</feature>
<evidence type="ECO:0000256" key="10">
    <source>
        <dbReference type="ARBA" id="ARBA00048048"/>
    </source>
</evidence>
<evidence type="ECO:0000256" key="6">
    <source>
        <dbReference type="ARBA" id="ARBA00023139"/>
    </source>
</evidence>
<dbReference type="InterPro" id="IPR039859">
    <property type="entry name" value="PFA4/ZDH16/20/ERF2-like"/>
</dbReference>
<comment type="catalytic activity">
    <reaction evidence="10 11">
        <text>L-cysteinyl-[protein] + hexadecanoyl-CoA = S-hexadecanoyl-L-cysteinyl-[protein] + CoA</text>
        <dbReference type="Rhea" id="RHEA:36683"/>
        <dbReference type="Rhea" id="RHEA-COMP:10131"/>
        <dbReference type="Rhea" id="RHEA-COMP:11032"/>
        <dbReference type="ChEBI" id="CHEBI:29950"/>
        <dbReference type="ChEBI" id="CHEBI:57287"/>
        <dbReference type="ChEBI" id="CHEBI:57379"/>
        <dbReference type="ChEBI" id="CHEBI:74151"/>
        <dbReference type="EC" id="2.3.1.225"/>
    </reaction>
</comment>
<feature type="compositionally biased region" description="Low complexity" evidence="12">
    <location>
        <begin position="268"/>
        <end position="279"/>
    </location>
</feature>
<dbReference type="GO" id="GO:0005794">
    <property type="term" value="C:Golgi apparatus"/>
    <property type="evidence" value="ECO:0007669"/>
    <property type="project" value="TreeGrafter"/>
</dbReference>
<dbReference type="GeneID" id="36591897"/>
<dbReference type="GO" id="GO:0005783">
    <property type="term" value="C:endoplasmic reticulum"/>
    <property type="evidence" value="ECO:0007669"/>
    <property type="project" value="TreeGrafter"/>
</dbReference>
<evidence type="ECO:0000256" key="5">
    <source>
        <dbReference type="ARBA" id="ARBA00023136"/>
    </source>
</evidence>
<name>A0A2J6SU18_9HELO</name>
<evidence type="ECO:0000256" key="12">
    <source>
        <dbReference type="SAM" id="MobiDB-lite"/>
    </source>
</evidence>
<comment type="domain">
    <text evidence="11">The DHHC domain is required for palmitoyltransferase activity.</text>
</comment>
<feature type="compositionally biased region" description="Polar residues" evidence="12">
    <location>
        <begin position="57"/>
        <end position="85"/>
    </location>
</feature>
<feature type="domain" description="Palmitoyltransferase DHHC" evidence="13">
    <location>
        <begin position="449"/>
        <end position="575"/>
    </location>
</feature>
<accession>A0A2J6SU18</accession>
<evidence type="ECO:0000256" key="9">
    <source>
        <dbReference type="ARBA" id="ARBA00023463"/>
    </source>
</evidence>
<reference evidence="14 15" key="1">
    <citation type="submission" date="2016-04" db="EMBL/GenBank/DDBJ databases">
        <title>A degradative enzymes factory behind the ericoid mycorrhizal symbiosis.</title>
        <authorList>
            <consortium name="DOE Joint Genome Institute"/>
            <person name="Martino E."/>
            <person name="Morin E."/>
            <person name="Grelet G."/>
            <person name="Kuo A."/>
            <person name="Kohler A."/>
            <person name="Daghino S."/>
            <person name="Barry K."/>
            <person name="Choi C."/>
            <person name="Cichocki N."/>
            <person name="Clum A."/>
            <person name="Copeland A."/>
            <person name="Hainaut M."/>
            <person name="Haridas S."/>
            <person name="Labutti K."/>
            <person name="Lindquist E."/>
            <person name="Lipzen A."/>
            <person name="Khouja H.-R."/>
            <person name="Murat C."/>
            <person name="Ohm R."/>
            <person name="Olson A."/>
            <person name="Spatafora J."/>
            <person name="Veneault-Fourrey C."/>
            <person name="Henrissat B."/>
            <person name="Grigoriev I."/>
            <person name="Martin F."/>
            <person name="Perotto S."/>
        </authorList>
    </citation>
    <scope>NUCLEOTIDE SEQUENCE [LARGE SCALE GENOMIC DNA]</scope>
    <source>
        <strain evidence="14 15">E</strain>
    </source>
</reference>
<evidence type="ECO:0000256" key="8">
    <source>
        <dbReference type="ARBA" id="ARBA00023315"/>
    </source>
</evidence>
<keyword evidence="6" id="KW-0564">Palmitate</keyword>
<comment type="subcellular location">
    <subcellularLocation>
        <location evidence="1">Endomembrane system</location>
        <topology evidence="1">Multi-pass membrane protein</topology>
    </subcellularLocation>
</comment>
<keyword evidence="2 11" id="KW-0808">Transferase</keyword>
<evidence type="ECO:0000256" key="4">
    <source>
        <dbReference type="ARBA" id="ARBA00022989"/>
    </source>
</evidence>
<sequence length="668" mass="73195">MASRDTSTTTPHAPNNSTNPNPEVAPQSEAGDVASILSSRMSDIASDDGGEHPVDPANTSTAQSTGQRRSIQTTSRPNTGVSSQRGAWPQAAPPSRRGYVSSNATQRGSTLGSVSGSTAARPQSATSRTHVPSLTSHAFFRPMSSQRLQAQRGGTRPAALVQQGMSEDGSAEGGSSVARQSVNSNHTARHGEDADGTRPISRGTEMTEQETMERVTANTSPTHGHHPTGSLSESVRPLQRNLANAKGLSLTIDKSYKNGGGLPTPSKSPRSFRSSFLLPTRGDAIPHSPNRSTQGREKLSSVASSPGLTPIDAPKPAPKQKLGANHQYFTGNTVFWLGGRLQNTREKPINIATGLFVAIPGVLFFVFSASWFWHNISPSIPVVFAYVFYICISSFVHASVSDPGILPRNLHPMPPADENEDPLRLAPPTNDWTMIKSAQSSTAAMEVPTKYCKTCNIWRPPRGHHCRICDNCIETQDHHCVWINNCVGRRNYRYFFTFLTFSTILGLFVLGANLAQILVYMHRQHISFGSSINHFRVPFAMVIYAALATPYPMALFVYHLFLMARGETTREYLNSHKFLKKDRHRPFTQGSILKNWWVVLCRPRPPTYLHFKRKYEEGDQRFGERRGKRVAPLTKEVQGGGAGVAMEMQAVQGPDRSFQGPSALRGSR</sequence>
<gene>
    <name evidence="14" type="ORF">K444DRAFT_635005</name>
</gene>
<keyword evidence="4 11" id="KW-1133">Transmembrane helix</keyword>
<feature type="transmembrane region" description="Helical" evidence="11">
    <location>
        <begin position="494"/>
        <end position="519"/>
    </location>
</feature>
<evidence type="ECO:0000256" key="2">
    <source>
        <dbReference type="ARBA" id="ARBA00022679"/>
    </source>
</evidence>
<keyword evidence="3 11" id="KW-0812">Transmembrane</keyword>
<dbReference type="GO" id="GO:0019706">
    <property type="term" value="F:protein-cysteine S-palmitoyltransferase activity"/>
    <property type="evidence" value="ECO:0007669"/>
    <property type="project" value="UniProtKB-EC"/>
</dbReference>
<dbReference type="PANTHER" id="PTHR22883:SF43">
    <property type="entry name" value="PALMITOYLTRANSFERASE APP"/>
    <property type="match status" value="1"/>
</dbReference>
<feature type="transmembrane region" description="Helical" evidence="11">
    <location>
        <begin position="349"/>
        <end position="373"/>
    </location>
</feature>
<feature type="region of interest" description="Disordered" evidence="12">
    <location>
        <begin position="252"/>
        <end position="315"/>
    </location>
</feature>
<evidence type="ECO:0000256" key="11">
    <source>
        <dbReference type="RuleBase" id="RU079119"/>
    </source>
</evidence>
<dbReference type="InterPro" id="IPR001594">
    <property type="entry name" value="Palmitoyltrfase_DHHC"/>
</dbReference>
<dbReference type="OrthoDB" id="9909019at2759"/>
<evidence type="ECO:0000256" key="1">
    <source>
        <dbReference type="ARBA" id="ARBA00004127"/>
    </source>
</evidence>
<dbReference type="Proteomes" id="UP000235371">
    <property type="component" value="Unassembled WGS sequence"/>
</dbReference>
<feature type="compositionally biased region" description="Polar residues" evidence="12">
    <location>
        <begin position="1"/>
        <end position="21"/>
    </location>
</feature>
<comment type="similarity">
    <text evidence="9">Belongs to the DHHC palmitoyltransferase family. ERF2/ZDHHC9 subfamily.</text>
</comment>
<feature type="transmembrane region" description="Helical" evidence="11">
    <location>
        <begin position="539"/>
        <end position="561"/>
    </location>
</feature>
<keyword evidence="7" id="KW-0449">Lipoprotein</keyword>
<evidence type="ECO:0000313" key="14">
    <source>
        <dbReference type="EMBL" id="PMD54257.1"/>
    </source>
</evidence>
<dbReference type="AlphaFoldDB" id="A0A2J6SU18"/>
<keyword evidence="15" id="KW-1185">Reference proteome</keyword>
<dbReference type="GO" id="GO:0006612">
    <property type="term" value="P:protein targeting to membrane"/>
    <property type="evidence" value="ECO:0007669"/>
    <property type="project" value="TreeGrafter"/>
</dbReference>
<evidence type="ECO:0000256" key="7">
    <source>
        <dbReference type="ARBA" id="ARBA00023288"/>
    </source>
</evidence>
<feature type="region of interest" description="Disordered" evidence="12">
    <location>
        <begin position="1"/>
        <end position="235"/>
    </location>
</feature>
<organism evidence="14 15">
    <name type="scientific">Hyaloscypha bicolor E</name>
    <dbReference type="NCBI Taxonomy" id="1095630"/>
    <lineage>
        <taxon>Eukaryota</taxon>
        <taxon>Fungi</taxon>
        <taxon>Dikarya</taxon>
        <taxon>Ascomycota</taxon>
        <taxon>Pezizomycotina</taxon>
        <taxon>Leotiomycetes</taxon>
        <taxon>Helotiales</taxon>
        <taxon>Hyaloscyphaceae</taxon>
        <taxon>Hyaloscypha</taxon>
        <taxon>Hyaloscypha bicolor</taxon>
    </lineage>
</organism>
<dbReference type="STRING" id="1095630.A0A2J6SU18"/>
<dbReference type="RefSeq" id="XP_024731161.1">
    <property type="nucleotide sequence ID" value="XM_024883820.1"/>
</dbReference>
<keyword evidence="8 11" id="KW-0012">Acyltransferase</keyword>
<feature type="compositionally biased region" description="Polar residues" evidence="12">
    <location>
        <begin position="177"/>
        <end position="186"/>
    </location>
</feature>
<dbReference type="EMBL" id="KZ613866">
    <property type="protein sequence ID" value="PMD54257.1"/>
    <property type="molecule type" value="Genomic_DNA"/>
</dbReference>
<dbReference type="PANTHER" id="PTHR22883">
    <property type="entry name" value="ZINC FINGER DHHC DOMAIN CONTAINING PROTEIN"/>
    <property type="match status" value="1"/>
</dbReference>
<protein>
    <recommendedName>
        <fullName evidence="11">Palmitoyltransferase</fullName>
        <ecNumber evidence="11">2.3.1.225</ecNumber>
    </recommendedName>
</protein>
<dbReference type="InParanoid" id="A0A2J6SU18"/>
<evidence type="ECO:0000313" key="15">
    <source>
        <dbReference type="Proteomes" id="UP000235371"/>
    </source>
</evidence>
<dbReference type="PROSITE" id="PS50216">
    <property type="entry name" value="DHHC"/>
    <property type="match status" value="1"/>
</dbReference>
<evidence type="ECO:0000256" key="3">
    <source>
        <dbReference type="ARBA" id="ARBA00022692"/>
    </source>
</evidence>
<dbReference type="Pfam" id="PF01529">
    <property type="entry name" value="DHHC"/>
    <property type="match status" value="1"/>
</dbReference>
<feature type="transmembrane region" description="Helical" evidence="11">
    <location>
        <begin position="379"/>
        <end position="400"/>
    </location>
</feature>